<dbReference type="SUPFAM" id="SSF51735">
    <property type="entry name" value="NAD(P)-binding Rossmann-fold domains"/>
    <property type="match status" value="1"/>
</dbReference>
<dbReference type="GO" id="GO:0008774">
    <property type="term" value="F:acetaldehyde dehydrogenase (acetylating) activity"/>
    <property type="evidence" value="ECO:0007669"/>
    <property type="project" value="UniProtKB-UniRule"/>
</dbReference>
<dbReference type="Gene3D" id="3.40.50.720">
    <property type="entry name" value="NAD(P)-binding Rossmann-like Domain"/>
    <property type="match status" value="1"/>
</dbReference>
<dbReference type="EMBL" id="AP012157">
    <property type="protein sequence ID" value="BAK14490.1"/>
    <property type="molecule type" value="Genomic_DNA"/>
</dbReference>
<keyword evidence="3" id="KW-0058">Aromatic hydrocarbons catabolism</keyword>
<dbReference type="HAMAP" id="MF_01657">
    <property type="entry name" value="Ac_ald_DH_ac"/>
    <property type="match status" value="1"/>
</dbReference>
<dbReference type="PIRSF" id="PIRSF015689">
    <property type="entry name" value="Actaldh_dh_actl"/>
    <property type="match status" value="1"/>
</dbReference>
<evidence type="ECO:0000256" key="3">
    <source>
        <dbReference type="HAMAP-Rule" id="MF_01657"/>
    </source>
</evidence>
<evidence type="ECO:0000313" key="5">
    <source>
        <dbReference type="EMBL" id="BAK14490.1"/>
    </source>
</evidence>
<dbReference type="InterPro" id="IPR015426">
    <property type="entry name" value="Acetylaldehyde_DH_C"/>
</dbReference>
<evidence type="ECO:0000259" key="4">
    <source>
        <dbReference type="SMART" id="SM00859"/>
    </source>
</evidence>
<feature type="domain" description="Semialdehyde dehydrogenase NAD-binding" evidence="4">
    <location>
        <begin position="5"/>
        <end position="118"/>
    </location>
</feature>
<gene>
    <name evidence="5" type="ordered locus">SSIL_0067</name>
</gene>
<organism evidence="5 6">
    <name type="scientific">Solibacillus silvestris (strain StLB046)</name>
    <name type="common">Bacillus silvestris</name>
    <dbReference type="NCBI Taxonomy" id="1002809"/>
    <lineage>
        <taxon>Bacteria</taxon>
        <taxon>Bacillati</taxon>
        <taxon>Bacillota</taxon>
        <taxon>Bacilli</taxon>
        <taxon>Bacillales</taxon>
        <taxon>Caryophanaceae</taxon>
        <taxon>Solibacillus</taxon>
    </lineage>
</organism>
<dbReference type="InterPro" id="IPR003361">
    <property type="entry name" value="Acetaldehyde_dehydrogenase"/>
</dbReference>
<comment type="similarity">
    <text evidence="1 3">Belongs to the acetaldehyde dehydrogenase family.</text>
</comment>
<dbReference type="eggNOG" id="COG4569">
    <property type="taxonomic scope" value="Bacteria"/>
</dbReference>
<keyword evidence="6" id="KW-1185">Reference proteome</keyword>
<feature type="binding site" evidence="3">
    <location>
        <begin position="11"/>
        <end position="14"/>
    </location>
    <ligand>
        <name>NAD(+)</name>
        <dbReference type="ChEBI" id="CHEBI:57540"/>
    </ligand>
</feature>
<dbReference type="STRING" id="1002809.SSIL_0067"/>
<dbReference type="Proteomes" id="UP000006691">
    <property type="component" value="Chromosome"/>
</dbReference>
<dbReference type="CDD" id="cd23933">
    <property type="entry name" value="ALDH_C"/>
    <property type="match status" value="1"/>
</dbReference>
<evidence type="ECO:0000313" key="6">
    <source>
        <dbReference type="Proteomes" id="UP000006691"/>
    </source>
</evidence>
<dbReference type="RefSeq" id="WP_014822317.1">
    <property type="nucleotide sequence ID" value="NC_018065.1"/>
</dbReference>
<dbReference type="NCBIfam" id="TIGR03215">
    <property type="entry name" value="ac_ald_DH_ac"/>
    <property type="match status" value="1"/>
</dbReference>
<dbReference type="SMART" id="SM00859">
    <property type="entry name" value="Semialdhyde_dh"/>
    <property type="match status" value="1"/>
</dbReference>
<evidence type="ECO:0000256" key="1">
    <source>
        <dbReference type="ARBA" id="ARBA00009244"/>
    </source>
</evidence>
<dbReference type="AlphaFoldDB" id="F2F217"/>
<dbReference type="PATRIC" id="fig|1002809.3.peg.66"/>
<keyword evidence="2 3" id="KW-0520">NAD</keyword>
<dbReference type="Gene3D" id="3.30.360.10">
    <property type="entry name" value="Dihydrodipicolinate Reductase, domain 2"/>
    <property type="match status" value="1"/>
</dbReference>
<dbReference type="InterPro" id="IPR000534">
    <property type="entry name" value="Semialdehyde_DH_NAD-bd"/>
</dbReference>
<sequence length="290" mass="31070">MSNLKVAILGSGNIGTDLMKKIMRSSNLELVAVIGIDPESDGLRKAREAGFQTFHTGLDGFLDAGVKVDAVFDATSAYTHIKHAEQLRVHNIRAIDLTPAAIGPLIVPTVNLHAHPNADNVNMVTCGGQATIPIIHAVSKLYNVEYAEIVATIASKSAGPATRANIDEFIATTSRAIELVGGAKKGRTVLILNPAEPPIMMNDTIHLLVDRPVEEDTLYEALVQAEQAVQQYVPGYRLKSRPFVEGNRISVFLEVAGAADYLPAFAGNLDIITAASIKIAEEWAKSKALL</sequence>
<evidence type="ECO:0000256" key="2">
    <source>
        <dbReference type="ARBA" id="ARBA00023027"/>
    </source>
</evidence>
<feature type="binding site" evidence="3">
    <location>
        <begin position="157"/>
        <end position="165"/>
    </location>
    <ligand>
        <name>NAD(+)</name>
        <dbReference type="ChEBI" id="CHEBI:57540"/>
    </ligand>
</feature>
<dbReference type="HOGENOM" id="CLU_062208_0_0_9"/>
<dbReference type="GO" id="GO:0051287">
    <property type="term" value="F:NAD binding"/>
    <property type="evidence" value="ECO:0007669"/>
    <property type="project" value="UniProtKB-UniRule"/>
</dbReference>
<dbReference type="Pfam" id="PF01118">
    <property type="entry name" value="Semialdhyde_dh"/>
    <property type="match status" value="1"/>
</dbReference>
<dbReference type="Pfam" id="PF09290">
    <property type="entry name" value="AcetDehyd-dimer"/>
    <property type="match status" value="1"/>
</dbReference>
<dbReference type="EC" id="1.2.1.10" evidence="3"/>
<feature type="binding site" evidence="3">
    <location>
        <position position="268"/>
    </location>
    <ligand>
        <name>NAD(+)</name>
        <dbReference type="ChEBI" id="CHEBI:57540"/>
    </ligand>
</feature>
<dbReference type="InterPro" id="IPR036291">
    <property type="entry name" value="NAD(P)-bd_dom_sf"/>
</dbReference>
<protein>
    <recommendedName>
        <fullName evidence="3">Acetaldehyde dehydrogenase</fullName>
        <ecNumber evidence="3">1.2.1.10</ecNumber>
    </recommendedName>
    <alternativeName>
        <fullName evidence="3">Acetaldehyde dehydrogenase [acetylating]</fullName>
    </alternativeName>
</protein>
<dbReference type="KEGG" id="siv:SSIL_0067"/>
<accession>F2F217</accession>
<name>F2F217_SOLSS</name>
<comment type="catalytic activity">
    <reaction evidence="3">
        <text>acetaldehyde + NAD(+) + CoA = acetyl-CoA + NADH + H(+)</text>
        <dbReference type="Rhea" id="RHEA:23288"/>
        <dbReference type="ChEBI" id="CHEBI:15343"/>
        <dbReference type="ChEBI" id="CHEBI:15378"/>
        <dbReference type="ChEBI" id="CHEBI:57287"/>
        <dbReference type="ChEBI" id="CHEBI:57288"/>
        <dbReference type="ChEBI" id="CHEBI:57540"/>
        <dbReference type="ChEBI" id="CHEBI:57945"/>
        <dbReference type="EC" id="1.2.1.10"/>
    </reaction>
</comment>
<proteinExistence type="inferred from homology"/>
<dbReference type="NCBIfam" id="NF006157">
    <property type="entry name" value="PRK08300.1"/>
    <property type="match status" value="1"/>
</dbReference>
<reference evidence="6" key="1">
    <citation type="submission" date="2011-04" db="EMBL/GenBank/DDBJ databases">
        <title>Genome sequence of Solibacillus silvestris StLB046.</title>
        <authorList>
            <person name="Morohoshi T."/>
            <person name="Someya N."/>
            <person name="Ikeda T."/>
        </authorList>
    </citation>
    <scope>NUCLEOTIDE SEQUENCE [LARGE SCALE GENOMIC DNA]</scope>
    <source>
        <strain evidence="6">StLB046</strain>
    </source>
</reference>
<keyword evidence="3" id="KW-0560">Oxidoreductase</keyword>
<feature type="active site" description="Acyl-thioester intermediate" evidence="3">
    <location>
        <position position="126"/>
    </location>
</feature>
<reference evidence="5 6" key="2">
    <citation type="journal article" date="2012" name="J. Biosci. Bioeng.">
        <title>Complete genome sequence and characterization of the N-acylhomoserine lactone-degrading gene of the potato leaf-associated Solibacillus silvestris.</title>
        <authorList>
            <person name="Morohoshi T."/>
            <person name="Tominaga Y."/>
            <person name="Someya N."/>
            <person name="Ikeda T."/>
        </authorList>
    </citation>
    <scope>NUCLEOTIDE SEQUENCE [LARGE SCALE GENOMIC DNA]</scope>
    <source>
        <strain evidence="5 6">StLB046</strain>
    </source>
</reference>
<dbReference type="SUPFAM" id="SSF55347">
    <property type="entry name" value="Glyceraldehyde-3-phosphate dehydrogenase-like, C-terminal domain"/>
    <property type="match status" value="1"/>
</dbReference>